<proteinExistence type="predicted"/>
<evidence type="ECO:0000313" key="3">
    <source>
        <dbReference type="Proteomes" id="UP000008850"/>
    </source>
</evidence>
<feature type="chain" id="PRO_5003467958" description="Porin" evidence="1">
    <location>
        <begin position="24"/>
        <end position="315"/>
    </location>
</feature>
<dbReference type="TCDB" id="1.B.72.2.5">
    <property type="family name" value="the protochlamydial outer membrane porin (poms/t) family"/>
</dbReference>
<name>G4RF50_PELHB</name>
<evidence type="ECO:0000256" key="1">
    <source>
        <dbReference type="SAM" id="SignalP"/>
    </source>
</evidence>
<protein>
    <recommendedName>
        <fullName evidence="4">Porin</fullName>
    </recommendedName>
</protein>
<keyword evidence="1" id="KW-0732">Signal</keyword>
<sequence length="315" mass="33129">MSRVLTGLAAGLLAAAAGGQAIAADWGVQPDPVFKPAYPVDMMPYEDSLDFEAGIRYFYGMGGQRTNIVGNQYSVDDASHFIELHGRIDDHSTDTFLTANLGYAAVIDGNFETPWSGGSVSTDSGEIAYAGADFGYTPFKNEGMGLGAFVGYQYLNESPDMGRASFLTAGGGGDSTANQLEVHALRLGVAGRAEFNDAFDVTVNAAAIPYASLTGTYGAFNGLDVIDPGAPYVRGNAATISGHLYGGALDAMVGFKPTENLAIRAGARGYYLTGPTEIYYEARNSGDPSDVQGFWASGTTELFRWGPVIELTGTF</sequence>
<dbReference type="GO" id="GO:0004190">
    <property type="term" value="F:aspartic-type endopeptidase activity"/>
    <property type="evidence" value="ECO:0007669"/>
    <property type="project" value="InterPro"/>
</dbReference>
<dbReference type="KEGG" id="phl:KKY_879"/>
<accession>G4RF50</accession>
<dbReference type="InterPro" id="IPR053724">
    <property type="entry name" value="OMP_A26_sf"/>
</dbReference>
<dbReference type="InterPro" id="IPR020080">
    <property type="entry name" value="OM_adhesin/peptidase_omptin"/>
</dbReference>
<feature type="signal peptide" evidence="1">
    <location>
        <begin position="1"/>
        <end position="23"/>
    </location>
</feature>
<evidence type="ECO:0000313" key="2">
    <source>
        <dbReference type="EMBL" id="AEQ50918.1"/>
    </source>
</evidence>
<dbReference type="Gene3D" id="2.40.128.90">
    <property type="entry name" value="OMPT-like"/>
    <property type="match status" value="1"/>
</dbReference>
<dbReference type="eggNOG" id="ENOG5033Y0B">
    <property type="taxonomic scope" value="Bacteria"/>
</dbReference>
<evidence type="ECO:0008006" key="4">
    <source>
        <dbReference type="Google" id="ProtNLM"/>
    </source>
</evidence>
<dbReference type="HOGENOM" id="CLU_882353_0_0_5"/>
<keyword evidence="3" id="KW-1185">Reference proteome</keyword>
<dbReference type="EMBL" id="CP003075">
    <property type="protein sequence ID" value="AEQ50918.1"/>
    <property type="molecule type" value="Genomic_DNA"/>
</dbReference>
<dbReference type="STRING" id="1082931.KKY_879"/>
<dbReference type="AlphaFoldDB" id="G4RF50"/>
<dbReference type="RefSeq" id="WP_014130067.1">
    <property type="nucleotide sequence ID" value="NC_016078.1"/>
</dbReference>
<reference evidence="2 3" key="1">
    <citation type="journal article" date="2012" name="J. Bacteriol.">
        <title>Complete genome sequence of Pelagibacterium halotolerans B2T.</title>
        <authorList>
            <person name="Huo Y.Y."/>
            <person name="Cheng H."/>
            <person name="Han X.F."/>
            <person name="Jiang X.W."/>
            <person name="Sun C."/>
            <person name="Zhang X.Q."/>
            <person name="Zhu X.F."/>
            <person name="Liu Y.F."/>
            <person name="Li P.F."/>
            <person name="Ni P.X."/>
            <person name="Wu M."/>
        </authorList>
    </citation>
    <scope>NUCLEOTIDE SEQUENCE [LARGE SCALE GENOMIC DNA]</scope>
    <source>
        <strain evidence="3">DSM 22347 / JCM 15775 / CGMCC 1.7692 / B2</strain>
    </source>
</reference>
<gene>
    <name evidence="2" type="ordered locus">KKY_879</name>
</gene>
<dbReference type="SUPFAM" id="SSF69917">
    <property type="entry name" value="OMPT-like"/>
    <property type="match status" value="1"/>
</dbReference>
<dbReference type="Proteomes" id="UP000008850">
    <property type="component" value="Chromosome"/>
</dbReference>
<organism evidence="2 3">
    <name type="scientific">Pelagibacterium halotolerans (strain DSM 22347 / JCM 15775 / CGMCC 1.7692 / B2)</name>
    <dbReference type="NCBI Taxonomy" id="1082931"/>
    <lineage>
        <taxon>Bacteria</taxon>
        <taxon>Pseudomonadati</taxon>
        <taxon>Pseudomonadota</taxon>
        <taxon>Alphaproteobacteria</taxon>
        <taxon>Hyphomicrobiales</taxon>
        <taxon>Devosiaceae</taxon>
        <taxon>Pelagibacterium</taxon>
    </lineage>
</organism>